<proteinExistence type="predicted"/>
<sequence>MKKTLRITFLLFSSLLSSSLCQLQAQSLPSKAWDKSFGGVSEDYLEGMVQAQDGGFLLAGYSASNVSSTKMSYPLGSTDFWVVKLNTDGSKAWDKVYGGTREDVLKTMTATPDGGFLLGGYSDSDAGSSKTEDCRGFYDYWVIKVNKDGEKEWDKTFGTSQLDYLESVTVTRDGGYILAGHSGAGVNTDKTGESRGSFDFWILKITADGSKVWDKTFGSGSDDVLRSVIPVSTGGYLLGGGSFQGSGFDKSENPKGSADYWIIRIDENGEKLWDKAFGGNGFNVFTTMLETPDGFLLAGHTDAGIGHDKTQASNGEYDYWVVKTDRSGYKIWEKSYGGSLNEHVGTLVGTQDGTFVIGGHSYSGKSGDKSESNRGTADFWMVKFDQEGRKVWDKALGGADGDFLTSIIPLANDNYLLGGMSLSGAKADKSTPNLGAADYWVVKLGQAENAEASAPFCLPTSFNIHPNPTTGSVRFITSDECQKLPLFSLTVTNPVGQILLRKDAVSSTDLIDLSGLASGLYLFVLTFEDKQRIVKKIVKVT</sequence>
<gene>
    <name evidence="3" type="ORF">BD749_2835</name>
</gene>
<organism evidence="3 4">
    <name type="scientific">Pontibacter ramchanderi</name>
    <dbReference type="NCBI Taxonomy" id="1179743"/>
    <lineage>
        <taxon>Bacteria</taxon>
        <taxon>Pseudomonadati</taxon>
        <taxon>Bacteroidota</taxon>
        <taxon>Cytophagia</taxon>
        <taxon>Cytophagales</taxon>
        <taxon>Hymenobacteraceae</taxon>
        <taxon>Pontibacter</taxon>
    </lineage>
</organism>
<evidence type="ECO:0000313" key="4">
    <source>
        <dbReference type="Proteomes" id="UP000233782"/>
    </source>
</evidence>
<dbReference type="AlphaFoldDB" id="A0A2N3U8C8"/>
<reference evidence="3 4" key="1">
    <citation type="submission" date="2017-12" db="EMBL/GenBank/DDBJ databases">
        <title>Genomic Encyclopedia of Type Strains, Phase III (KMG-III): the genomes of soil and plant-associated and newly described type strains.</title>
        <authorList>
            <person name="Whitman W."/>
        </authorList>
    </citation>
    <scope>NUCLEOTIDE SEQUENCE [LARGE SCALE GENOMIC DNA]</scope>
    <source>
        <strain evidence="3 4">LP43</strain>
    </source>
</reference>
<dbReference type="InterPro" id="IPR026444">
    <property type="entry name" value="Secre_tail"/>
</dbReference>
<dbReference type="PANTHER" id="PTHR42754:SF1">
    <property type="entry name" value="LIPOPROTEIN"/>
    <property type="match status" value="1"/>
</dbReference>
<evidence type="ECO:0000259" key="2">
    <source>
        <dbReference type="Pfam" id="PF18962"/>
    </source>
</evidence>
<accession>A0A2N3U8C8</accession>
<dbReference type="OrthoDB" id="602637at2"/>
<comment type="caution">
    <text evidence="3">The sequence shown here is derived from an EMBL/GenBank/DDBJ whole genome shotgun (WGS) entry which is preliminary data.</text>
</comment>
<dbReference type="Pfam" id="PF18962">
    <property type="entry name" value="Por_Secre_tail"/>
    <property type="match status" value="1"/>
</dbReference>
<keyword evidence="4" id="KW-1185">Reference proteome</keyword>
<dbReference type="EMBL" id="PJMU01000003">
    <property type="protein sequence ID" value="PKV63002.1"/>
    <property type="molecule type" value="Genomic_DNA"/>
</dbReference>
<feature type="chain" id="PRO_5014665487" evidence="1">
    <location>
        <begin position="26"/>
        <end position="541"/>
    </location>
</feature>
<name>A0A2N3U8C8_9BACT</name>
<feature type="signal peptide" evidence="1">
    <location>
        <begin position="1"/>
        <end position="25"/>
    </location>
</feature>
<dbReference type="Proteomes" id="UP000233782">
    <property type="component" value="Unassembled WGS sequence"/>
</dbReference>
<dbReference type="PANTHER" id="PTHR42754">
    <property type="entry name" value="ENDOGLUCANASE"/>
    <property type="match status" value="1"/>
</dbReference>
<dbReference type="RefSeq" id="WP_101445302.1">
    <property type="nucleotide sequence ID" value="NZ_PJMU01000003.1"/>
</dbReference>
<dbReference type="NCBIfam" id="TIGR04183">
    <property type="entry name" value="Por_Secre_tail"/>
    <property type="match status" value="1"/>
</dbReference>
<keyword evidence="1" id="KW-0732">Signal</keyword>
<evidence type="ECO:0000256" key="1">
    <source>
        <dbReference type="SAM" id="SignalP"/>
    </source>
</evidence>
<protein>
    <submittedName>
        <fullName evidence="3">Putative secreted protein (Por secretion system target)</fullName>
    </submittedName>
</protein>
<evidence type="ECO:0000313" key="3">
    <source>
        <dbReference type="EMBL" id="PKV63002.1"/>
    </source>
</evidence>
<feature type="domain" description="Secretion system C-terminal sorting" evidence="2">
    <location>
        <begin position="464"/>
        <end position="538"/>
    </location>
</feature>